<protein>
    <submittedName>
        <fullName evidence="1">Uncharacterized protein</fullName>
    </submittedName>
</protein>
<accession>A0AAW3F4C3</accession>
<dbReference type="AlphaFoldDB" id="A0AAW3F4C3"/>
<organism evidence="1 2">
    <name type="scientific">Burkholderia gladioli</name>
    <name type="common">Pseudomonas marginata</name>
    <name type="synonym">Phytomonas marginata</name>
    <dbReference type="NCBI Taxonomy" id="28095"/>
    <lineage>
        <taxon>Bacteria</taxon>
        <taxon>Pseudomonadati</taxon>
        <taxon>Pseudomonadota</taxon>
        <taxon>Betaproteobacteria</taxon>
        <taxon>Burkholderiales</taxon>
        <taxon>Burkholderiaceae</taxon>
        <taxon>Burkholderia</taxon>
    </lineage>
</organism>
<comment type="caution">
    <text evidence="1">The sequence shown here is derived from an EMBL/GenBank/DDBJ whole genome shotgun (WGS) entry which is preliminary data.</text>
</comment>
<reference evidence="1 2" key="1">
    <citation type="submission" date="2014-04" db="EMBL/GenBank/DDBJ databases">
        <authorList>
            <person name="Bishop-Lilly K.A."/>
            <person name="Broomall S.M."/>
            <person name="Chain P.S."/>
            <person name="Chertkov O."/>
            <person name="Coyne S.R."/>
            <person name="Daligault H.E."/>
            <person name="Davenport K.W."/>
            <person name="Erkkila T."/>
            <person name="Frey K.G."/>
            <person name="Gibbons H.S."/>
            <person name="Gu W."/>
            <person name="Jaissle J."/>
            <person name="Johnson S.L."/>
            <person name="Koroleva G.I."/>
            <person name="Ladner J.T."/>
            <person name="Lo C.-C."/>
            <person name="Minogue T.D."/>
            <person name="Munk C."/>
            <person name="Palacios G.F."/>
            <person name="Redden C.L."/>
            <person name="Rosenzweig C.N."/>
            <person name="Scholz M.B."/>
            <person name="Teshima H."/>
            <person name="Xu Y."/>
        </authorList>
    </citation>
    <scope>NUCLEOTIDE SEQUENCE [LARGE SCALE GENOMIC DNA]</scope>
    <source>
        <strain evidence="2">gladioli</strain>
    </source>
</reference>
<evidence type="ECO:0000313" key="1">
    <source>
        <dbReference type="EMBL" id="KGC14806.1"/>
    </source>
</evidence>
<gene>
    <name evidence="1" type="ORF">DM48_379</name>
</gene>
<name>A0AAW3F4C3_BURGA</name>
<sequence length="213" mass="24460">MTDNYPPKFFSHENLSMQSHKYLVIVLFVKSRSDVFPLALEAAKQAPLFAVRDLETLKIFVSGFLPTFEGATQAMDLIHYVRGWKGTHFYARGRMVIGEMEQAFLLEAVVKCFADSCSAKDFRAHCFRLIDNPFDPLAPYRNLDHVVPHLRHLEAKAEQGLYVFPCRHMLQWFSAQRHHPSSIVDQIQADGVSKLCDICPRFDPNSFDAWLPD</sequence>
<evidence type="ECO:0000313" key="2">
    <source>
        <dbReference type="Proteomes" id="UP000029590"/>
    </source>
</evidence>
<dbReference type="EMBL" id="JPGG01000016">
    <property type="protein sequence ID" value="KGC14806.1"/>
    <property type="molecule type" value="Genomic_DNA"/>
</dbReference>
<dbReference type="Proteomes" id="UP000029590">
    <property type="component" value="Unassembled WGS sequence"/>
</dbReference>
<proteinExistence type="predicted"/>